<reference evidence="5" key="1">
    <citation type="journal article" date="2019" name="Int. J. Syst. Evol. Microbiol.">
        <title>The Global Catalogue of Microorganisms (GCM) 10K type strain sequencing project: providing services to taxonomists for standard genome sequencing and annotation.</title>
        <authorList>
            <consortium name="The Broad Institute Genomics Platform"/>
            <consortium name="The Broad Institute Genome Sequencing Center for Infectious Disease"/>
            <person name="Wu L."/>
            <person name="Ma J."/>
        </authorList>
    </citation>
    <scope>NUCLEOTIDE SEQUENCE [LARGE SCALE GENOMIC DNA]</scope>
    <source>
        <strain evidence="5">CGMCC 4.1469</strain>
    </source>
</reference>
<dbReference type="RefSeq" id="WP_313762279.1">
    <property type="nucleotide sequence ID" value="NZ_BAAAVH010000009.1"/>
</dbReference>
<evidence type="ECO:0000256" key="2">
    <source>
        <dbReference type="SAM" id="Phobius"/>
    </source>
</evidence>
<dbReference type="Proteomes" id="UP001596067">
    <property type="component" value="Unassembled WGS sequence"/>
</dbReference>
<feature type="domain" description="PNPLA" evidence="3">
    <location>
        <begin position="7"/>
        <end position="262"/>
    </location>
</feature>
<sequence>MARIGVAISGGGYRATMWGIGALLYLADTGRHKDVVAISSVSGGSVANGVVAHETDYRQDPGADFAERVRPLIRHCARTGLFFWGPSTNRYVRSLFALAGLALLTLLAGVVATAVDGLRLVSGVLLGAGLLLLAGALLYFERRSVVVDKALAREFFHRDGAATGLAAVRRSVDHVFCTTELQSGDHFYFSPAFVYGYRFGAGEPGDLPLSTAVQASACLPGAFAVRRLPADRHHFTPGADPVAGTPTASDMVLTDGGVYDNMADQWLVGLDERARRPVHPPADYGVDEILVVNASAGMTWEPFRASRIPVVGELLALIRIKSVMYDVSTNQRRSTLVQWSDRAVQEGGPVGALVHIAQSPYRVADAYANAANAAGGAGVGPELAARAARADEVLDLLGRDEEQRAVWRERTERSRTTKTVLRKLGPDTTADLLLHAYTLAACNLHVLLGYPLPAALPKRQYFLDLAAGSRSGS</sequence>
<dbReference type="InterPro" id="IPR002641">
    <property type="entry name" value="PNPLA_dom"/>
</dbReference>
<accession>A0ABW1FBJ6</accession>
<evidence type="ECO:0000256" key="1">
    <source>
        <dbReference type="ARBA" id="ARBA00023098"/>
    </source>
</evidence>
<dbReference type="SUPFAM" id="SSF52151">
    <property type="entry name" value="FabD/lysophospholipase-like"/>
    <property type="match status" value="1"/>
</dbReference>
<comment type="caution">
    <text evidence="4">The sequence shown here is derived from an EMBL/GenBank/DDBJ whole genome shotgun (WGS) entry which is preliminary data.</text>
</comment>
<keyword evidence="2" id="KW-1133">Transmembrane helix</keyword>
<dbReference type="EMBL" id="JBHSOD010000077">
    <property type="protein sequence ID" value="MFC5890304.1"/>
    <property type="molecule type" value="Genomic_DNA"/>
</dbReference>
<keyword evidence="2" id="KW-0812">Transmembrane</keyword>
<name>A0ABW1FBJ6_9ACTN</name>
<dbReference type="Pfam" id="PF01734">
    <property type="entry name" value="Patatin"/>
    <property type="match status" value="1"/>
</dbReference>
<keyword evidence="1" id="KW-0443">Lipid metabolism</keyword>
<organism evidence="4 5">
    <name type="scientific">Kitasatospora aburaviensis</name>
    <dbReference type="NCBI Taxonomy" id="67265"/>
    <lineage>
        <taxon>Bacteria</taxon>
        <taxon>Bacillati</taxon>
        <taxon>Actinomycetota</taxon>
        <taxon>Actinomycetes</taxon>
        <taxon>Kitasatosporales</taxon>
        <taxon>Streptomycetaceae</taxon>
        <taxon>Kitasatospora</taxon>
    </lineage>
</organism>
<evidence type="ECO:0000313" key="5">
    <source>
        <dbReference type="Proteomes" id="UP001596067"/>
    </source>
</evidence>
<feature type="transmembrane region" description="Helical" evidence="2">
    <location>
        <begin position="95"/>
        <end position="114"/>
    </location>
</feature>
<feature type="transmembrane region" description="Helical" evidence="2">
    <location>
        <begin position="120"/>
        <end position="140"/>
    </location>
</feature>
<proteinExistence type="predicted"/>
<gene>
    <name evidence="4" type="ORF">ACFP0N_35655</name>
</gene>
<dbReference type="Gene3D" id="3.40.1090.10">
    <property type="entry name" value="Cytosolic phospholipase A2 catalytic domain"/>
    <property type="match status" value="2"/>
</dbReference>
<evidence type="ECO:0000259" key="3">
    <source>
        <dbReference type="Pfam" id="PF01734"/>
    </source>
</evidence>
<protein>
    <submittedName>
        <fullName evidence="4">Patatin-like phospholipase family protein</fullName>
    </submittedName>
</protein>
<keyword evidence="5" id="KW-1185">Reference proteome</keyword>
<keyword evidence="2" id="KW-0472">Membrane</keyword>
<evidence type="ECO:0000313" key="4">
    <source>
        <dbReference type="EMBL" id="MFC5890304.1"/>
    </source>
</evidence>
<dbReference type="InterPro" id="IPR016035">
    <property type="entry name" value="Acyl_Trfase/lysoPLipase"/>
</dbReference>